<dbReference type="PANTHER" id="PTHR46033:SF62">
    <property type="entry name" value="AMINOTRANSFERASE-LIKE PLANT MOBILE DOMAIN-CONTAINING PROTEIN"/>
    <property type="match status" value="1"/>
</dbReference>
<organism evidence="2 3">
    <name type="scientific">Cajanus cajan</name>
    <name type="common">Pigeon pea</name>
    <name type="synonym">Cajanus indicus</name>
    <dbReference type="NCBI Taxonomy" id="3821"/>
    <lineage>
        <taxon>Eukaryota</taxon>
        <taxon>Viridiplantae</taxon>
        <taxon>Streptophyta</taxon>
        <taxon>Embryophyta</taxon>
        <taxon>Tracheophyta</taxon>
        <taxon>Spermatophyta</taxon>
        <taxon>Magnoliopsida</taxon>
        <taxon>eudicotyledons</taxon>
        <taxon>Gunneridae</taxon>
        <taxon>Pentapetalae</taxon>
        <taxon>rosids</taxon>
        <taxon>fabids</taxon>
        <taxon>Fabales</taxon>
        <taxon>Fabaceae</taxon>
        <taxon>Papilionoideae</taxon>
        <taxon>50 kb inversion clade</taxon>
        <taxon>NPAAA clade</taxon>
        <taxon>indigoferoid/millettioid clade</taxon>
        <taxon>Phaseoleae</taxon>
        <taxon>Cajanus</taxon>
    </lineage>
</organism>
<dbReference type="GO" id="GO:0010073">
    <property type="term" value="P:meristem maintenance"/>
    <property type="evidence" value="ECO:0007669"/>
    <property type="project" value="InterPro"/>
</dbReference>
<dbReference type="EMBL" id="CM003613">
    <property type="protein sequence ID" value="KYP54396.1"/>
    <property type="molecule type" value="Genomic_DNA"/>
</dbReference>
<dbReference type="OMA" id="RYIVINQ"/>
<sequence>MASSSTSMRVSCGPVEDDLLSLQSIHVSQHVWNREEDRRLLARHAAPTRNGIDGIPHQIVPLIDQAEFGWIARLSYIKVSPGLLTTLVERWRPETEVHQLLPYARAWILRFIGGLLFPDRSSSYVSLRWLAFLGDFQTIKTYAWGAAVLGYLYRNLCTSTDYKTPSCGGFTLLLQLWAWERFPTILSSPFPPIPPASPIGLRWSNTATKISMSDDIKYYRKFFDRLTRKSIIWQPYPPLEQMPEDCTQGIRIWGSVIPLLSLCICEWHQPDRVMRQFGCQQPIPNPPITPAHVHALALRGKTDDDWSTVLSPALEHWANRYAYHFPATPPQVGLLGPNSEYMRWYRRKGKLYIDPDEVKDSIVVCV</sequence>
<keyword evidence="3" id="KW-1185">Reference proteome</keyword>
<evidence type="ECO:0000313" key="3">
    <source>
        <dbReference type="Proteomes" id="UP000075243"/>
    </source>
</evidence>
<dbReference type="Proteomes" id="UP000075243">
    <property type="component" value="Chromosome 11"/>
</dbReference>
<dbReference type="AlphaFoldDB" id="A0A151SHT0"/>
<name>A0A151SHT0_CAJCA</name>
<reference evidence="2 3" key="1">
    <citation type="journal article" date="2012" name="Nat. Biotechnol.">
        <title>Draft genome sequence of pigeonpea (Cajanus cajan), an orphan legume crop of resource-poor farmers.</title>
        <authorList>
            <person name="Varshney R.K."/>
            <person name="Chen W."/>
            <person name="Li Y."/>
            <person name="Bharti A.K."/>
            <person name="Saxena R.K."/>
            <person name="Schlueter J.A."/>
            <person name="Donoghue M.T."/>
            <person name="Azam S."/>
            <person name="Fan G."/>
            <person name="Whaley A.M."/>
            <person name="Farmer A.D."/>
            <person name="Sheridan J."/>
            <person name="Iwata A."/>
            <person name="Tuteja R."/>
            <person name="Penmetsa R.V."/>
            <person name="Wu W."/>
            <person name="Upadhyaya H.D."/>
            <person name="Yang S.P."/>
            <person name="Shah T."/>
            <person name="Saxena K.B."/>
            <person name="Michael T."/>
            <person name="McCombie W.R."/>
            <person name="Yang B."/>
            <person name="Zhang G."/>
            <person name="Yang H."/>
            <person name="Wang J."/>
            <person name="Spillane C."/>
            <person name="Cook D.R."/>
            <person name="May G.D."/>
            <person name="Xu X."/>
            <person name="Jackson S.A."/>
        </authorList>
    </citation>
    <scope>NUCLEOTIDE SEQUENCE [LARGE SCALE GENOMIC DNA]</scope>
    <source>
        <strain evidence="3">cv. Asha</strain>
    </source>
</reference>
<dbReference type="STRING" id="3821.A0A151SHT0"/>
<accession>A0A151SHT0</accession>
<proteinExistence type="predicted"/>
<dbReference type="PANTHER" id="PTHR46033">
    <property type="entry name" value="PROTEIN MAIN-LIKE 2"/>
    <property type="match status" value="1"/>
</dbReference>
<evidence type="ECO:0000313" key="2">
    <source>
        <dbReference type="EMBL" id="KYP54396.1"/>
    </source>
</evidence>
<dbReference type="Gramene" id="C.cajan_00565.t">
    <property type="protein sequence ID" value="C.cajan_00565.t"/>
    <property type="gene ID" value="C.cajan_00565"/>
</dbReference>
<feature type="domain" description="Aminotransferase-like plant mobile" evidence="1">
    <location>
        <begin position="104"/>
        <end position="346"/>
    </location>
</feature>
<protein>
    <submittedName>
        <fullName evidence="2">Serine/threonine protein phosphatase 7 long form isogeny</fullName>
    </submittedName>
</protein>
<dbReference type="Pfam" id="PF10536">
    <property type="entry name" value="PMD"/>
    <property type="match status" value="1"/>
</dbReference>
<gene>
    <name evidence="2" type="ORF">KK1_000584</name>
</gene>
<dbReference type="InterPro" id="IPR019557">
    <property type="entry name" value="AminoTfrase-like_pln_mobile"/>
</dbReference>
<dbReference type="InterPro" id="IPR044824">
    <property type="entry name" value="MAIN-like"/>
</dbReference>
<evidence type="ECO:0000259" key="1">
    <source>
        <dbReference type="Pfam" id="PF10536"/>
    </source>
</evidence>